<dbReference type="Gene3D" id="3.90.640.10">
    <property type="entry name" value="Actin, Chain A, domain 4"/>
    <property type="match status" value="1"/>
</dbReference>
<proteinExistence type="predicted"/>
<dbReference type="OrthoDB" id="2963168at2759"/>
<sequence length="555" mass="62504">MDPGEVPEIRTVTRFPAQAQSGGDCKIPSIIYYDTQGKVCVVGAEATAEGIEEQAEDNGWFKAEWHILFPFRSRPSLTPDTPGSNYTSVRRLFADYMKYLFDCSETYIKETHTSGDLLWNTLKDDILFVLTHPNGWEGPQQTQMRRAAVQAGLVSDSEEGHARVMFVTEGEASLHFCINNGLSGDGLESGKGVVIVDAGGGTIDVSAYQGRGGVFNEISAAQCHFQGSVFVTSRAEEYMKQHLNGTRFEADIPVIVKRFDTRTKHTFRSDSEMQFIQFGSPRETDLALDIRRGQMKLKGQVFASVVAGFFEPSIKCIVGAVEEQMANRHYPISTVFLVGGFAASDWLYNQVKNRLERRGVKVFRPDTHTNKAVSDGAASFYLDHLVGTRVSKFDYGLNSFVFFDPYDPEHFKRRSKMREHSITRHLILNDCFSVILFRGTQVAERTEFRGRYDHWLKPNEDLTQFRVYIQCYRGDGPCPEWMDGEDSNSFSQVCCVTADVSSIVPAWQFSPLTGQYHSRIAFDVVLLFGLTELRAQIAWMVNGVEKRGPAKIVYL</sequence>
<dbReference type="VEuPathDB" id="FungiDB:CC1G_04587"/>
<dbReference type="SUPFAM" id="SSF53067">
    <property type="entry name" value="Actin-like ATPase domain"/>
    <property type="match status" value="2"/>
</dbReference>
<dbReference type="EMBL" id="AACS02000003">
    <property type="protein sequence ID" value="EAU91820.1"/>
    <property type="molecule type" value="Genomic_DNA"/>
</dbReference>
<protein>
    <submittedName>
        <fullName evidence="1">Uncharacterized protein</fullName>
    </submittedName>
</protein>
<dbReference type="InParanoid" id="A8N509"/>
<reference evidence="1 2" key="1">
    <citation type="journal article" date="2010" name="Proc. Natl. Acad. Sci. U.S.A.">
        <title>Insights into evolution of multicellular fungi from the assembled chromosomes of the mushroom Coprinopsis cinerea (Coprinus cinereus).</title>
        <authorList>
            <person name="Stajich J.E."/>
            <person name="Wilke S.K."/>
            <person name="Ahren D."/>
            <person name="Au C.H."/>
            <person name="Birren B.W."/>
            <person name="Borodovsky M."/>
            <person name="Burns C."/>
            <person name="Canback B."/>
            <person name="Casselton L.A."/>
            <person name="Cheng C.K."/>
            <person name="Deng J."/>
            <person name="Dietrich F.S."/>
            <person name="Fargo D.C."/>
            <person name="Farman M.L."/>
            <person name="Gathman A.C."/>
            <person name="Goldberg J."/>
            <person name="Guigo R."/>
            <person name="Hoegger P.J."/>
            <person name="Hooker J.B."/>
            <person name="Huggins A."/>
            <person name="James T.Y."/>
            <person name="Kamada T."/>
            <person name="Kilaru S."/>
            <person name="Kodira C."/>
            <person name="Kues U."/>
            <person name="Kupfer D."/>
            <person name="Kwan H.S."/>
            <person name="Lomsadze A."/>
            <person name="Li W."/>
            <person name="Lilly W.W."/>
            <person name="Ma L.J."/>
            <person name="Mackey A.J."/>
            <person name="Manning G."/>
            <person name="Martin F."/>
            <person name="Muraguchi H."/>
            <person name="Natvig D.O."/>
            <person name="Palmerini H."/>
            <person name="Ramesh M.A."/>
            <person name="Rehmeyer C.J."/>
            <person name="Roe B.A."/>
            <person name="Shenoy N."/>
            <person name="Stanke M."/>
            <person name="Ter-Hovhannisyan V."/>
            <person name="Tunlid A."/>
            <person name="Velagapudi R."/>
            <person name="Vision T.J."/>
            <person name="Zeng Q."/>
            <person name="Zolan M.E."/>
            <person name="Pukkila P.J."/>
        </authorList>
    </citation>
    <scope>NUCLEOTIDE SEQUENCE [LARGE SCALE GENOMIC DNA]</scope>
    <source>
        <strain evidence="2">Okayama-7 / 130 / ATCC MYA-4618 / FGSC 9003</strain>
    </source>
</reference>
<dbReference type="RefSeq" id="XP_001829898.1">
    <property type="nucleotide sequence ID" value="XM_001829846.1"/>
</dbReference>
<dbReference type="GeneID" id="6006335"/>
<dbReference type="CDD" id="cd10170">
    <property type="entry name" value="ASKHA_NBD_HSP70"/>
    <property type="match status" value="1"/>
</dbReference>
<dbReference type="OMA" id="RYLFECA"/>
<dbReference type="PANTHER" id="PTHR14187">
    <property type="entry name" value="ALPHA KINASE/ELONGATION FACTOR 2 KINASE"/>
    <property type="match status" value="1"/>
</dbReference>
<dbReference type="Gene3D" id="3.30.420.40">
    <property type="match status" value="2"/>
</dbReference>
<comment type="caution">
    <text evidence="1">The sequence shown here is derived from an EMBL/GenBank/DDBJ whole genome shotgun (WGS) entry which is preliminary data.</text>
</comment>
<evidence type="ECO:0000313" key="2">
    <source>
        <dbReference type="Proteomes" id="UP000001861"/>
    </source>
</evidence>
<dbReference type="PANTHER" id="PTHR14187:SF5">
    <property type="entry name" value="HEAT SHOCK 70 KDA PROTEIN 12A"/>
    <property type="match status" value="1"/>
</dbReference>
<dbReference type="InterPro" id="IPR043129">
    <property type="entry name" value="ATPase_NBD"/>
</dbReference>
<gene>
    <name evidence="1" type="ORF">CC1G_04587</name>
</gene>
<keyword evidence="2" id="KW-1185">Reference proteome</keyword>
<dbReference type="KEGG" id="cci:CC1G_04587"/>
<dbReference type="Proteomes" id="UP000001861">
    <property type="component" value="Unassembled WGS sequence"/>
</dbReference>
<organism evidence="1 2">
    <name type="scientific">Coprinopsis cinerea (strain Okayama-7 / 130 / ATCC MYA-4618 / FGSC 9003)</name>
    <name type="common">Inky cap fungus</name>
    <name type="synonym">Hormographiella aspergillata</name>
    <dbReference type="NCBI Taxonomy" id="240176"/>
    <lineage>
        <taxon>Eukaryota</taxon>
        <taxon>Fungi</taxon>
        <taxon>Dikarya</taxon>
        <taxon>Basidiomycota</taxon>
        <taxon>Agaricomycotina</taxon>
        <taxon>Agaricomycetes</taxon>
        <taxon>Agaricomycetidae</taxon>
        <taxon>Agaricales</taxon>
        <taxon>Agaricineae</taxon>
        <taxon>Psathyrellaceae</taxon>
        <taxon>Coprinopsis</taxon>
    </lineage>
</organism>
<dbReference type="AlphaFoldDB" id="A8N509"/>
<dbReference type="eggNOG" id="KOG0101">
    <property type="taxonomic scope" value="Eukaryota"/>
</dbReference>
<name>A8N509_COPC7</name>
<evidence type="ECO:0000313" key="1">
    <source>
        <dbReference type="EMBL" id="EAU91820.1"/>
    </source>
</evidence>
<accession>A8N509</accession>
<dbReference type="STRING" id="240176.A8N509"/>